<evidence type="ECO:0000256" key="4">
    <source>
        <dbReference type="ARBA" id="ARBA00022723"/>
    </source>
</evidence>
<name>A0A6P7SW58_9MOLL</name>
<dbReference type="KEGG" id="osn:115217050"/>
<sequence length="179" mass="21318">MRIILEDLRFFQSEYDLREYFSSIFQINKEKTKMHMNQDKLERHAMLLMETLGFAVSKLDEIEDLRDFLNDLGGKHYWRKVKPYMIRRLWPIIDDSFRQVLCDVYTTEVREAWQTFIEFIFDSMKEGIDAMSLAQTLSTECQSIDDQNNDKPTLNHLEENSDAELTISDETVDTKLLNK</sequence>
<dbReference type="InterPro" id="IPR050532">
    <property type="entry name" value="Globin-like_OT"/>
</dbReference>
<evidence type="ECO:0000256" key="3">
    <source>
        <dbReference type="ARBA" id="ARBA00022621"/>
    </source>
</evidence>
<organism evidence="8 9">
    <name type="scientific">Octopus sinensis</name>
    <name type="common">East Asian common octopus</name>
    <dbReference type="NCBI Taxonomy" id="2607531"/>
    <lineage>
        <taxon>Eukaryota</taxon>
        <taxon>Metazoa</taxon>
        <taxon>Spiralia</taxon>
        <taxon>Lophotrochozoa</taxon>
        <taxon>Mollusca</taxon>
        <taxon>Cephalopoda</taxon>
        <taxon>Coleoidea</taxon>
        <taxon>Octopodiformes</taxon>
        <taxon>Octopoda</taxon>
        <taxon>Incirrata</taxon>
        <taxon>Octopodidae</taxon>
        <taxon>Octopus</taxon>
    </lineage>
</organism>
<keyword evidence="2 6" id="KW-0349">Heme</keyword>
<keyword evidence="3 6" id="KW-0561">Oxygen transport</keyword>
<evidence type="ECO:0000313" key="9">
    <source>
        <dbReference type="RefSeq" id="XP_029642488.1"/>
    </source>
</evidence>
<dbReference type="Gene3D" id="1.10.490.10">
    <property type="entry name" value="Globins"/>
    <property type="match status" value="1"/>
</dbReference>
<dbReference type="GO" id="GO:0005344">
    <property type="term" value="F:oxygen carrier activity"/>
    <property type="evidence" value="ECO:0007669"/>
    <property type="project" value="UniProtKB-KW"/>
</dbReference>
<dbReference type="InterPro" id="IPR009050">
    <property type="entry name" value="Globin-like_sf"/>
</dbReference>
<dbReference type="InterPro" id="IPR012292">
    <property type="entry name" value="Globin/Proto"/>
</dbReference>
<evidence type="ECO:0000256" key="1">
    <source>
        <dbReference type="ARBA" id="ARBA00022448"/>
    </source>
</evidence>
<keyword evidence="4" id="KW-0479">Metal-binding</keyword>
<dbReference type="InterPro" id="IPR000971">
    <property type="entry name" value="Globin"/>
</dbReference>
<dbReference type="GO" id="GO:0046872">
    <property type="term" value="F:metal ion binding"/>
    <property type="evidence" value="ECO:0007669"/>
    <property type="project" value="UniProtKB-KW"/>
</dbReference>
<feature type="domain" description="Globin" evidence="7">
    <location>
        <begin position="1"/>
        <end position="129"/>
    </location>
</feature>
<gene>
    <name evidence="9" type="primary">LOC115217050</name>
</gene>
<dbReference type="RefSeq" id="XP_029642488.1">
    <property type="nucleotide sequence ID" value="XM_029786628.2"/>
</dbReference>
<evidence type="ECO:0000256" key="6">
    <source>
        <dbReference type="RuleBase" id="RU000356"/>
    </source>
</evidence>
<evidence type="ECO:0000256" key="2">
    <source>
        <dbReference type="ARBA" id="ARBA00022617"/>
    </source>
</evidence>
<reference evidence="9" key="1">
    <citation type="submission" date="2025-08" db="UniProtKB">
        <authorList>
            <consortium name="RefSeq"/>
        </authorList>
    </citation>
    <scope>IDENTIFICATION</scope>
</reference>
<dbReference type="CDD" id="cd01040">
    <property type="entry name" value="Mb-like"/>
    <property type="match status" value="1"/>
</dbReference>
<dbReference type="PROSITE" id="PS01033">
    <property type="entry name" value="GLOBIN"/>
    <property type="match status" value="1"/>
</dbReference>
<dbReference type="AlphaFoldDB" id="A0A6P7SW58"/>
<keyword evidence="1 6" id="KW-0813">Transport</keyword>
<keyword evidence="8" id="KW-1185">Reference proteome</keyword>
<proteinExistence type="inferred from homology"/>
<dbReference type="GO" id="GO:0019825">
    <property type="term" value="F:oxygen binding"/>
    <property type="evidence" value="ECO:0007669"/>
    <property type="project" value="InterPro"/>
</dbReference>
<protein>
    <submittedName>
        <fullName evidence="9">Neuroglobin-like isoform X2</fullName>
    </submittedName>
</protein>
<dbReference type="SUPFAM" id="SSF46458">
    <property type="entry name" value="Globin-like"/>
    <property type="match status" value="1"/>
</dbReference>
<evidence type="ECO:0000259" key="7">
    <source>
        <dbReference type="PROSITE" id="PS01033"/>
    </source>
</evidence>
<dbReference type="InterPro" id="IPR044399">
    <property type="entry name" value="Mb-like_M"/>
</dbReference>
<comment type="similarity">
    <text evidence="6">Belongs to the globin family.</text>
</comment>
<evidence type="ECO:0000256" key="5">
    <source>
        <dbReference type="ARBA" id="ARBA00023004"/>
    </source>
</evidence>
<dbReference type="PANTHER" id="PTHR46458">
    <property type="entry name" value="BLR2807 PROTEIN"/>
    <property type="match status" value="1"/>
</dbReference>
<evidence type="ECO:0000313" key="8">
    <source>
        <dbReference type="Proteomes" id="UP000515154"/>
    </source>
</evidence>
<dbReference type="GO" id="GO:0020037">
    <property type="term" value="F:heme binding"/>
    <property type="evidence" value="ECO:0007669"/>
    <property type="project" value="InterPro"/>
</dbReference>
<dbReference type="Pfam" id="PF00042">
    <property type="entry name" value="Globin"/>
    <property type="match status" value="1"/>
</dbReference>
<dbReference type="Proteomes" id="UP000515154">
    <property type="component" value="Linkage group LG11"/>
</dbReference>
<accession>A0A6P7SW58</accession>
<dbReference type="PANTHER" id="PTHR46458:SF1">
    <property type="entry name" value="GEO09476P1"/>
    <property type="match status" value="1"/>
</dbReference>
<keyword evidence="5" id="KW-0408">Iron</keyword>